<proteinExistence type="inferred from homology"/>
<organism evidence="6 7">
    <name type="scientific">Cyberlindnera jadinii (strain ATCC 18201 / CBS 1600 / BCRC 20928 / JCM 3617 / NBRC 0987 / NRRL Y-1542)</name>
    <name type="common">Torula yeast</name>
    <name type="synonym">Candida utilis</name>
    <dbReference type="NCBI Taxonomy" id="983966"/>
    <lineage>
        <taxon>Eukaryota</taxon>
        <taxon>Fungi</taxon>
        <taxon>Dikarya</taxon>
        <taxon>Ascomycota</taxon>
        <taxon>Saccharomycotina</taxon>
        <taxon>Saccharomycetes</taxon>
        <taxon>Phaffomycetales</taxon>
        <taxon>Phaffomycetaceae</taxon>
        <taxon>Cyberlindnera</taxon>
    </lineage>
</organism>
<keyword evidence="7" id="KW-1185">Reference proteome</keyword>
<feature type="region of interest" description="Disordered" evidence="5">
    <location>
        <begin position="1"/>
        <end position="21"/>
    </location>
</feature>
<dbReference type="AlphaFoldDB" id="A0A1E4RWL5"/>
<dbReference type="GeneID" id="30990083"/>
<keyword evidence="2" id="KW-0479">Metal-binding</keyword>
<reference evidence="6 7" key="1">
    <citation type="journal article" date="2016" name="Proc. Natl. Acad. Sci. U.S.A.">
        <title>Comparative genomics of biotechnologically important yeasts.</title>
        <authorList>
            <person name="Riley R."/>
            <person name="Haridas S."/>
            <person name="Wolfe K.H."/>
            <person name="Lopes M.R."/>
            <person name="Hittinger C.T."/>
            <person name="Goeker M."/>
            <person name="Salamov A.A."/>
            <person name="Wisecaver J.H."/>
            <person name="Long T.M."/>
            <person name="Calvey C.H."/>
            <person name="Aerts A.L."/>
            <person name="Barry K.W."/>
            <person name="Choi C."/>
            <person name="Clum A."/>
            <person name="Coughlan A.Y."/>
            <person name="Deshpande S."/>
            <person name="Douglass A.P."/>
            <person name="Hanson S.J."/>
            <person name="Klenk H.-P."/>
            <person name="LaButti K.M."/>
            <person name="Lapidus A."/>
            <person name="Lindquist E.A."/>
            <person name="Lipzen A.M."/>
            <person name="Meier-Kolthoff J.P."/>
            <person name="Ohm R.A."/>
            <person name="Otillar R.P."/>
            <person name="Pangilinan J.L."/>
            <person name="Peng Y."/>
            <person name="Rokas A."/>
            <person name="Rosa C.A."/>
            <person name="Scheuner C."/>
            <person name="Sibirny A.A."/>
            <person name="Slot J.C."/>
            <person name="Stielow J.B."/>
            <person name="Sun H."/>
            <person name="Kurtzman C.P."/>
            <person name="Blackwell M."/>
            <person name="Grigoriev I.V."/>
            <person name="Jeffries T.W."/>
        </authorList>
    </citation>
    <scope>NUCLEOTIDE SEQUENCE [LARGE SCALE GENOMIC DNA]</scope>
    <source>
        <strain evidence="7">ATCC 18201 / CBS 1600 / BCRC 20928 / JCM 3617 / NBRC 0987 / NRRL Y-1542</strain>
    </source>
</reference>
<evidence type="ECO:0000256" key="1">
    <source>
        <dbReference type="ARBA" id="ARBA00022694"/>
    </source>
</evidence>
<dbReference type="EMBL" id="KV453939">
    <property type="protein sequence ID" value="ODV71610.1"/>
    <property type="molecule type" value="Genomic_DNA"/>
</dbReference>
<dbReference type="OMA" id="DPKHLLW"/>
<dbReference type="PANTHER" id="PTHR14742:SF0">
    <property type="entry name" value="RIBONUCLEASE P PROTEIN SUBUNIT P21"/>
    <property type="match status" value="1"/>
</dbReference>
<dbReference type="Pfam" id="PF04032">
    <property type="entry name" value="Rpr2"/>
    <property type="match status" value="1"/>
</dbReference>
<dbReference type="GO" id="GO:0008033">
    <property type="term" value="P:tRNA processing"/>
    <property type="evidence" value="ECO:0007669"/>
    <property type="project" value="UniProtKB-KW"/>
</dbReference>
<sequence>MAKEGKKPQKQKKPSVPNRDGFSRASFLYQAAHVTKDPEVSRMYIRLMDLVTKRTVLKVSPHVKRSICKSCNRLQQPGKTSMMTLEEEGKKSETLQIECVCGTTKRFPVGKNKDYIPFVDRKG</sequence>
<keyword evidence="3" id="KW-0862">Zinc</keyword>
<evidence type="ECO:0000313" key="7">
    <source>
        <dbReference type="Proteomes" id="UP000094389"/>
    </source>
</evidence>
<protein>
    <submittedName>
        <fullName evidence="6">Rpr2-domain-containing protein</fullName>
    </submittedName>
</protein>
<accession>A0A1E4RWL5</accession>
<dbReference type="RefSeq" id="XP_020068649.1">
    <property type="nucleotide sequence ID" value="XM_020215687.1"/>
</dbReference>
<evidence type="ECO:0000313" key="6">
    <source>
        <dbReference type="EMBL" id="ODV71610.1"/>
    </source>
</evidence>
<dbReference type="OrthoDB" id="128536at2759"/>
<evidence type="ECO:0000256" key="4">
    <source>
        <dbReference type="ARBA" id="ARBA00038402"/>
    </source>
</evidence>
<dbReference type="InterPro" id="IPR007175">
    <property type="entry name" value="Rpr2/Snm1/Rpp21"/>
</dbReference>
<dbReference type="Proteomes" id="UP000094389">
    <property type="component" value="Unassembled WGS sequence"/>
</dbReference>
<evidence type="ECO:0000256" key="5">
    <source>
        <dbReference type="SAM" id="MobiDB-lite"/>
    </source>
</evidence>
<dbReference type="GO" id="GO:0046872">
    <property type="term" value="F:metal ion binding"/>
    <property type="evidence" value="ECO:0007669"/>
    <property type="project" value="UniProtKB-KW"/>
</dbReference>
<evidence type="ECO:0000256" key="2">
    <source>
        <dbReference type="ARBA" id="ARBA00022723"/>
    </source>
</evidence>
<name>A0A1E4RWL5_CYBJN</name>
<dbReference type="Gene3D" id="6.20.50.20">
    <property type="match status" value="1"/>
</dbReference>
<keyword evidence="1" id="KW-0819">tRNA processing</keyword>
<comment type="similarity">
    <text evidence="4">Belongs to the eukaryotic/archaeal RNase P protein component 4 family.</text>
</comment>
<dbReference type="PANTHER" id="PTHR14742">
    <property type="entry name" value="RIBONUCLEASE P SUBUNIT P21"/>
    <property type="match status" value="1"/>
</dbReference>
<dbReference type="GO" id="GO:0005655">
    <property type="term" value="C:nucleolar ribonuclease P complex"/>
    <property type="evidence" value="ECO:0007669"/>
    <property type="project" value="TreeGrafter"/>
</dbReference>
<dbReference type="STRING" id="983966.A0A1E4RWL5"/>
<gene>
    <name evidence="6" type="ORF">CYBJADRAFT_169244</name>
</gene>
<evidence type="ECO:0000256" key="3">
    <source>
        <dbReference type="ARBA" id="ARBA00022833"/>
    </source>
</evidence>